<name>A0ACC0KHV7_CHOFU</name>
<evidence type="ECO:0000313" key="2">
    <source>
        <dbReference type="Proteomes" id="UP001064048"/>
    </source>
</evidence>
<proteinExistence type="predicted"/>
<evidence type="ECO:0000313" key="1">
    <source>
        <dbReference type="EMBL" id="KAI8435830.1"/>
    </source>
</evidence>
<accession>A0ACC0KHV7</accession>
<dbReference type="Proteomes" id="UP001064048">
    <property type="component" value="Chromosome 6"/>
</dbReference>
<comment type="caution">
    <text evidence="1">The sequence shown here is derived from an EMBL/GenBank/DDBJ whole genome shotgun (WGS) entry which is preliminary data.</text>
</comment>
<protein>
    <submittedName>
        <fullName evidence="1">Uncharacterized protein</fullName>
    </submittedName>
</protein>
<organism evidence="1 2">
    <name type="scientific">Choristoneura fumiferana</name>
    <name type="common">Spruce budworm moth</name>
    <name type="synonym">Archips fumiferana</name>
    <dbReference type="NCBI Taxonomy" id="7141"/>
    <lineage>
        <taxon>Eukaryota</taxon>
        <taxon>Metazoa</taxon>
        <taxon>Ecdysozoa</taxon>
        <taxon>Arthropoda</taxon>
        <taxon>Hexapoda</taxon>
        <taxon>Insecta</taxon>
        <taxon>Pterygota</taxon>
        <taxon>Neoptera</taxon>
        <taxon>Endopterygota</taxon>
        <taxon>Lepidoptera</taxon>
        <taxon>Glossata</taxon>
        <taxon>Ditrysia</taxon>
        <taxon>Tortricoidea</taxon>
        <taxon>Tortricidae</taxon>
        <taxon>Tortricinae</taxon>
        <taxon>Choristoneura</taxon>
    </lineage>
</organism>
<keyword evidence="2" id="KW-1185">Reference proteome</keyword>
<sequence>MLQSVSEPSLGTIGTVKTNATSRSLNVQHDVKFERYRLRGQRFFEGRLLKITNAVILSPWNTWWQIVVQLTIVYQYIIHFLLAYYIETPSVYLDTTVCDLVFFADTFVSILHAFWTLVRLHVRVYRRSLFLILYDVISMFPFVLIFSNYGNLHYLVLTGRLLCIGRIYRLIVFYHYINEFMHKSRRLLLLAEHFSVSMLVLHASTCLWYYIHKDSYDSSKYYNLGYPVHVGSEKIRFDNYLSCWYYCACRLFNVIFGDVFPVYRLEMWLTSLIMIVGYVFLRFQFIGTLTWDLIVENTRRLVFVDEYHHMLNYLKVSGAPAQLAELAQKYKLQLWRMKDGVLTSQHLQKLPLTLQMELIFDINVAHFHNTLLFRDAMETFLRQISLVMRHEIYLAGQHIWSQGVVKNGMICVKRGVIEMLSDEDNESPVIAFKEGTVLGELSVFYSIPAKVTVTAATYVELQVLRRTDFMRAMAEQSSLLHQVREKLENRLRSARKKQKAIAEYDKADSRLIRTRYRPMKVLKNRLAGRKEEDPTFVDDSHLYYKDENNVRQPKFTDDFLELYQMAPKVTTVDAPRICIRSQFPWILEPDTDFTYMFQIAHFFMILYVCIMVPNCTIIRLTQTDFEKVFNIVIVAGLLLNIYLQLTTAIFNKNVVKVTVKEIAEVKMSSFGFYLDILSVFPVYIFTDTLDPYGESAAGQLAALFPILQVWHIWDYIDQWEKNFKSNIKALCAIKYFLVFSIFSYWSGCFLYLISCPRKLCRENSWMTQLIYWETKVFLTNNAKHEKPMTTSLLFGTSAFTLAGTSDISPGVTDLLFVVTIFIIGSYLSCFYIAKVCSLFMLATQRRLRFKESMRELFYFLSVNHVSGKIKARVKKFFCVQWYYNNAVSVEELFRDMSTNIRQEVLSIVTVETLLQCPLFQDCSRDFLQTVAVNTRSIVLPDDEVVQHAADIGRDMYIVERGHCNVLDSQGKVVASVGPGSQFGLMEMLFGLPKVYTVLTSTNCILLHVEFSALLQCWSTFPDISHPIMKVLRDSDLERYAAQYETAQPMSGRLDIKTNRIAQEIKESFVVLAGRGVREHYVRAFDKLGVMRFLRYVVIPGVITPHGMFLKFWSTVRCCLAIYYLFAIPYNIAVSHYKFDGRYYTDIVLYFDILIMSYVAYYNEHSLLVTHPLFTIFRYVKHAFLLDFLSTFPFEQVIKIINAQTNLDLFRINKIIQVVRIMGALSYWESDIMRVNQIVILLKFLPLALLVTNFAAAFSFISYCVPFRRPGSLHTMANCTRALVVNGNKFDIKNARMEYISAFIRCFNIFIGSGCTPTQVANETEAWITMFLELSGFLYFAFMCGYIASTRTAAGHALLDHTEKTSDLANFLYQENVDPVLTTKTVKYFEYLWKRTNGSSPQKICRRLNSALMEDTLVFMYERTLREVPLFGKVERSFIRVITQHLTEMYFLKHETVIQYKDVQPYIYIIYRGKVDVMSSYNEMITCMGPGGMFGNFTGQPISCSEVSIYASRSLDLLVISSQTFFNLVKYYPKIQEPLNNAFQVSKDYILPITVNYADDSSSDGSDAEGMSMGSTVDSRSGSSRCELQGLGQISLRSSQSHSNTSQAKSSMSTMTYQSHINLYNLFRPGTWLYQLFGYLTCFMATMNYVLVLYAIITLNDCFFISWTFAVTDCYFYINIFLNIHQGYASKRGELVMDAVKCRRRYFRRKLQFYSDVFVNFPFMLFAFCFPKPKTAMHYLRANKLFRLKYLVEFYRNTAAELTNNITALQAAMTAHAVIFFVHTFTCMWLIVVSALEPISTIRTLKMHNVDDDSPATYWDFSMSFYLIASELTVTGGDEYLIELYFPIAIQNICLLSGKILAAVVVTTAMQVAYASKHALTKYEKATGKLMDVLKNQGLSGNYIVVAGDCDARMHWVSSGTVSVVSVRSDLTETTHELLGAGDVFGILQGLHRGVNHCFSYRAETKVRTENQNSKQLKQNINSLLREES</sequence>
<reference evidence="1 2" key="1">
    <citation type="journal article" date="2022" name="Genome Biol. Evol.">
        <title>The Spruce Budworm Genome: Reconstructing the Evolutionary History of Antifreeze Proteins.</title>
        <authorList>
            <person name="Beliveau C."/>
            <person name="Gagne P."/>
            <person name="Picq S."/>
            <person name="Vernygora O."/>
            <person name="Keeling C.I."/>
            <person name="Pinkney K."/>
            <person name="Doucet D."/>
            <person name="Wen F."/>
            <person name="Johnston J.S."/>
            <person name="Maaroufi H."/>
            <person name="Boyle B."/>
            <person name="Laroche J."/>
            <person name="Dewar K."/>
            <person name="Juretic N."/>
            <person name="Blackburn G."/>
            <person name="Nisole A."/>
            <person name="Brunet B."/>
            <person name="Brandao M."/>
            <person name="Lumley L."/>
            <person name="Duan J."/>
            <person name="Quan G."/>
            <person name="Lucarotti C.J."/>
            <person name="Roe A.D."/>
            <person name="Sperling F.A.H."/>
            <person name="Levesque R.C."/>
            <person name="Cusson M."/>
        </authorList>
    </citation>
    <scope>NUCLEOTIDE SEQUENCE [LARGE SCALE GENOMIC DNA]</scope>
    <source>
        <strain evidence="1">Glfc:IPQL:Cfum</strain>
    </source>
</reference>
<gene>
    <name evidence="1" type="ORF">MSG28_004047</name>
</gene>
<dbReference type="EMBL" id="CM046106">
    <property type="protein sequence ID" value="KAI8435830.1"/>
    <property type="molecule type" value="Genomic_DNA"/>
</dbReference>